<accession>A0ABS9NN61</accession>
<gene>
    <name evidence="2" type="ORF">MB824_06930</name>
</gene>
<evidence type="ECO:0000313" key="3">
    <source>
        <dbReference type="Proteomes" id="UP001298424"/>
    </source>
</evidence>
<dbReference type="Proteomes" id="UP001298424">
    <property type="component" value="Unassembled WGS sequence"/>
</dbReference>
<name>A0ABS9NN61_9NEIS</name>
<feature type="chain" id="PRO_5047449858" evidence="1">
    <location>
        <begin position="19"/>
        <end position="145"/>
    </location>
</feature>
<evidence type="ECO:0000256" key="1">
    <source>
        <dbReference type="SAM" id="SignalP"/>
    </source>
</evidence>
<organism evidence="2 3">
    <name type="scientific">Kingella pumchi</name>
    <dbReference type="NCBI Taxonomy" id="2779506"/>
    <lineage>
        <taxon>Bacteria</taxon>
        <taxon>Pseudomonadati</taxon>
        <taxon>Pseudomonadota</taxon>
        <taxon>Betaproteobacteria</taxon>
        <taxon>Neisseriales</taxon>
        <taxon>Neisseriaceae</taxon>
        <taxon>Kingella</taxon>
    </lineage>
</organism>
<protein>
    <submittedName>
        <fullName evidence="2">Uncharacterized protein</fullName>
    </submittedName>
</protein>
<dbReference type="RefSeq" id="WP_238747496.1">
    <property type="nucleotide sequence ID" value="NZ_JAKOOW010000024.1"/>
</dbReference>
<sequence length="145" mass="16664">MKKPYLLLLLAVAFSAGAQSNQEYIYELPSALTGVLKSRIIHDPESSHSVEWQGLVLDKPINISPIEKHSDTSSYVSAAFRQTNVKVADLIISDSQWKKYRKFKNKHVKIWCTPYPRDPVYRFYTVGEILCDVKHIMEIKNPRGK</sequence>
<reference evidence="2 3" key="1">
    <citation type="submission" date="2022-02" db="EMBL/GenBank/DDBJ databases">
        <title>Genome sequence data of Kingella unionensis sp. nov. strain CICC 24913 (CCUG 75125).</title>
        <authorList>
            <person name="Xiao M."/>
        </authorList>
    </citation>
    <scope>NUCLEOTIDE SEQUENCE [LARGE SCALE GENOMIC DNA]</scope>
    <source>
        <strain evidence="2 3">CICC 24913</strain>
    </source>
</reference>
<evidence type="ECO:0000313" key="2">
    <source>
        <dbReference type="EMBL" id="MCG6504225.1"/>
    </source>
</evidence>
<keyword evidence="1" id="KW-0732">Signal</keyword>
<dbReference type="EMBL" id="JAKOOW010000024">
    <property type="protein sequence ID" value="MCG6504225.1"/>
    <property type="molecule type" value="Genomic_DNA"/>
</dbReference>
<keyword evidence="3" id="KW-1185">Reference proteome</keyword>
<feature type="signal peptide" evidence="1">
    <location>
        <begin position="1"/>
        <end position="18"/>
    </location>
</feature>
<comment type="caution">
    <text evidence="2">The sequence shown here is derived from an EMBL/GenBank/DDBJ whole genome shotgun (WGS) entry which is preliminary data.</text>
</comment>
<proteinExistence type="predicted"/>